<gene>
    <name evidence="1" type="ORF">C5745_09395</name>
</gene>
<protein>
    <submittedName>
        <fullName evidence="1">Uncharacterized protein</fullName>
    </submittedName>
</protein>
<dbReference type="EMBL" id="PVBQ01000006">
    <property type="protein sequence ID" value="PRD47523.1"/>
    <property type="molecule type" value="Genomic_DNA"/>
</dbReference>
<name>A0A2S9J410_9SPHI</name>
<dbReference type="Proteomes" id="UP000239711">
    <property type="component" value="Unassembled WGS sequence"/>
</dbReference>
<dbReference type="SUPFAM" id="SSF54534">
    <property type="entry name" value="FKBP-like"/>
    <property type="match status" value="1"/>
</dbReference>
<accession>A0A2S9J410</accession>
<evidence type="ECO:0000313" key="1">
    <source>
        <dbReference type="EMBL" id="PRD47523.1"/>
    </source>
</evidence>
<keyword evidence="2" id="KW-1185">Reference proteome</keyword>
<dbReference type="OrthoDB" id="667380at2"/>
<evidence type="ECO:0000313" key="2">
    <source>
        <dbReference type="Proteomes" id="UP000239711"/>
    </source>
</evidence>
<dbReference type="RefSeq" id="WP_105716745.1">
    <property type="nucleotide sequence ID" value="NZ_PVBQ01000006.1"/>
</dbReference>
<proteinExistence type="predicted"/>
<dbReference type="AlphaFoldDB" id="A0A2S9J410"/>
<reference evidence="1 2" key="1">
    <citation type="submission" date="2018-02" db="EMBL/GenBank/DDBJ databases">
        <title>The draft genome of Sphingobacterium sp. 5JN-11.</title>
        <authorList>
            <person name="Liu L."/>
            <person name="Li L."/>
            <person name="Liang L."/>
            <person name="Zhang X."/>
            <person name="Wang T."/>
        </authorList>
    </citation>
    <scope>NUCLEOTIDE SEQUENCE [LARGE SCALE GENOMIC DNA]</scope>
    <source>
        <strain evidence="1 2">5JN-11</strain>
    </source>
</reference>
<sequence length="150" mass="16891">MDIKIKKQLLDHCFKRVEGRVTEITFALQQAQEAIEGDTKSSAGDKYETSREMIQQDLNRYHMQLSQAKKDWALLQKINTGVKEKAEIGAVVATEQVTYFVAISLGEQQVDGMRFMVISPSSPIGKLLLGHKVGNEIFFNGTKQQIIAIY</sequence>
<organism evidence="1 2">
    <name type="scientific">Sphingobacterium haloxyli</name>
    <dbReference type="NCBI Taxonomy" id="2100533"/>
    <lineage>
        <taxon>Bacteria</taxon>
        <taxon>Pseudomonadati</taxon>
        <taxon>Bacteroidota</taxon>
        <taxon>Sphingobacteriia</taxon>
        <taxon>Sphingobacteriales</taxon>
        <taxon>Sphingobacteriaceae</taxon>
        <taxon>Sphingobacterium</taxon>
    </lineage>
</organism>
<comment type="caution">
    <text evidence="1">The sequence shown here is derived from an EMBL/GenBank/DDBJ whole genome shotgun (WGS) entry which is preliminary data.</text>
</comment>